<proteinExistence type="predicted"/>
<comment type="caution">
    <text evidence="3">The sequence shown here is derived from an EMBL/GenBank/DDBJ whole genome shotgun (WGS) entry which is preliminary data.</text>
</comment>
<evidence type="ECO:0000256" key="1">
    <source>
        <dbReference type="SAM" id="MobiDB-lite"/>
    </source>
</evidence>
<feature type="domain" description="Peroxisome membrane anchor protein Pex14p N-terminal" evidence="2">
    <location>
        <begin position="19"/>
        <end position="61"/>
    </location>
</feature>
<gene>
    <name evidence="3" type="ORF">MIND_00755100</name>
</gene>
<dbReference type="RefSeq" id="XP_037219891.1">
    <property type="nucleotide sequence ID" value="XM_037364247.1"/>
</dbReference>
<dbReference type="GeneID" id="59346763"/>
<sequence length="381" mass="42034">MSSTVANPETPPAAEPSGDRTDLLTKARAFLQQPQVQREDDSAKRKFLADKGLTAEEIDTVINAMPKHRPIVPPPTYPQPPPSNLPVLLIGMARILSWLVGGVAALSLIYRRILLPRVIETFTARKRITAHHLSLMQKLHESLTTLKQAQADVTSVLPKPEPFRYNEPPELASCTSIDTLLQAAKTTGQSPEISKVDLVSLLRCGIADFAAGAVERNPNTTELFLLLEGKIPFLVSDEGRVYEERLWDTLSTCPVFVSLSHPVSESTPSPPTPDEDVQYWHYYQPEPSPPTELAQALDRLVAAVPKPSTERRSPMQHALQAMTDMTGYISANMYSQYAPMGSRIGSGATLGPAEEEVRKEIRTLKGLVLNRRTFLPTPQPH</sequence>
<dbReference type="OrthoDB" id="441517at2759"/>
<evidence type="ECO:0000313" key="3">
    <source>
        <dbReference type="EMBL" id="KAF7301891.1"/>
    </source>
</evidence>
<name>A0A8H6W3T5_9AGAR</name>
<feature type="region of interest" description="Disordered" evidence="1">
    <location>
        <begin position="1"/>
        <end position="22"/>
    </location>
</feature>
<dbReference type="InterPro" id="IPR036388">
    <property type="entry name" value="WH-like_DNA-bd_sf"/>
</dbReference>
<reference evidence="3" key="1">
    <citation type="submission" date="2020-05" db="EMBL/GenBank/DDBJ databases">
        <title>Mycena genomes resolve the evolution of fungal bioluminescence.</title>
        <authorList>
            <person name="Tsai I.J."/>
        </authorList>
    </citation>
    <scope>NUCLEOTIDE SEQUENCE</scope>
    <source>
        <strain evidence="3">171206Taipei</strain>
    </source>
</reference>
<dbReference type="InterPro" id="IPR006785">
    <property type="entry name" value="Pex14_N"/>
</dbReference>
<evidence type="ECO:0000313" key="4">
    <source>
        <dbReference type="Proteomes" id="UP000636479"/>
    </source>
</evidence>
<protein>
    <recommendedName>
        <fullName evidence="2">Peroxisome membrane anchor protein Pex14p N-terminal domain-containing protein</fullName>
    </recommendedName>
</protein>
<dbReference type="Pfam" id="PF04695">
    <property type="entry name" value="Pex14_N"/>
    <property type="match status" value="1"/>
</dbReference>
<accession>A0A8H6W3T5</accession>
<dbReference type="AlphaFoldDB" id="A0A8H6W3T5"/>
<dbReference type="Proteomes" id="UP000636479">
    <property type="component" value="Unassembled WGS sequence"/>
</dbReference>
<keyword evidence="4" id="KW-1185">Reference proteome</keyword>
<organism evidence="3 4">
    <name type="scientific">Mycena indigotica</name>
    <dbReference type="NCBI Taxonomy" id="2126181"/>
    <lineage>
        <taxon>Eukaryota</taxon>
        <taxon>Fungi</taxon>
        <taxon>Dikarya</taxon>
        <taxon>Basidiomycota</taxon>
        <taxon>Agaricomycotina</taxon>
        <taxon>Agaricomycetes</taxon>
        <taxon>Agaricomycetidae</taxon>
        <taxon>Agaricales</taxon>
        <taxon>Marasmiineae</taxon>
        <taxon>Mycenaceae</taxon>
        <taxon>Mycena</taxon>
    </lineage>
</organism>
<dbReference type="Gene3D" id="1.10.10.10">
    <property type="entry name" value="Winged helix-like DNA-binding domain superfamily/Winged helix DNA-binding domain"/>
    <property type="match status" value="1"/>
</dbReference>
<dbReference type="EMBL" id="JACAZF010000006">
    <property type="protein sequence ID" value="KAF7301891.1"/>
    <property type="molecule type" value="Genomic_DNA"/>
</dbReference>
<evidence type="ECO:0000259" key="2">
    <source>
        <dbReference type="Pfam" id="PF04695"/>
    </source>
</evidence>